<dbReference type="Gene3D" id="1.20.5.490">
    <property type="entry name" value="Single helix bin"/>
    <property type="match status" value="1"/>
</dbReference>
<dbReference type="Pfam" id="PF01166">
    <property type="entry name" value="TSC22"/>
    <property type="match status" value="1"/>
</dbReference>
<dbReference type="InterPro" id="IPR047862">
    <property type="entry name" value="TSC22/BUN_CS"/>
</dbReference>
<gene>
    <name evidence="10" type="primary">putative Protein bunched</name>
    <name evidence="10" type="ORF">CLUMA_CG000095</name>
</gene>
<dbReference type="SUPFAM" id="SSF58026">
    <property type="entry name" value="Delta-sleep-inducing peptide immunoreactive peptide"/>
    <property type="match status" value="1"/>
</dbReference>
<feature type="compositionally biased region" description="Polar residues" evidence="9">
    <location>
        <begin position="406"/>
        <end position="419"/>
    </location>
</feature>
<evidence type="ECO:0000313" key="10">
    <source>
        <dbReference type="EMBL" id="CRK86311.1"/>
    </source>
</evidence>
<comment type="subcellular location">
    <subcellularLocation>
        <location evidence="2">Cytoplasm</location>
    </subcellularLocation>
    <subcellularLocation>
        <location evidence="1">Nucleus</location>
    </subcellularLocation>
</comment>
<keyword evidence="5" id="KW-0805">Transcription regulation</keyword>
<keyword evidence="11" id="KW-1185">Reference proteome</keyword>
<feature type="compositionally biased region" description="Low complexity" evidence="9">
    <location>
        <begin position="609"/>
        <end position="623"/>
    </location>
</feature>
<name>A0A1J1HEC9_9DIPT</name>
<keyword evidence="4" id="KW-0963">Cytoplasm</keyword>
<evidence type="ECO:0000256" key="4">
    <source>
        <dbReference type="ARBA" id="ARBA00022490"/>
    </source>
</evidence>
<feature type="coiled-coil region" evidence="8">
    <location>
        <begin position="756"/>
        <end position="790"/>
    </location>
</feature>
<evidence type="ECO:0000256" key="1">
    <source>
        <dbReference type="ARBA" id="ARBA00004123"/>
    </source>
</evidence>
<feature type="region of interest" description="Disordered" evidence="9">
    <location>
        <begin position="371"/>
        <end position="460"/>
    </location>
</feature>
<evidence type="ECO:0000256" key="3">
    <source>
        <dbReference type="ARBA" id="ARBA00007908"/>
    </source>
</evidence>
<dbReference type="OrthoDB" id="8961796at2759"/>
<feature type="compositionally biased region" description="Low complexity" evidence="9">
    <location>
        <begin position="372"/>
        <end position="399"/>
    </location>
</feature>
<feature type="region of interest" description="Disordered" evidence="9">
    <location>
        <begin position="271"/>
        <end position="298"/>
    </location>
</feature>
<dbReference type="STRING" id="568069.A0A1J1HEC9"/>
<feature type="compositionally biased region" description="Low complexity" evidence="9">
    <location>
        <begin position="79"/>
        <end position="104"/>
    </location>
</feature>
<dbReference type="GO" id="GO:0005634">
    <property type="term" value="C:nucleus"/>
    <property type="evidence" value="ECO:0007669"/>
    <property type="project" value="UniProtKB-SubCell"/>
</dbReference>
<keyword evidence="6" id="KW-0804">Transcription</keyword>
<feature type="compositionally biased region" description="Low complexity" evidence="9">
    <location>
        <begin position="841"/>
        <end position="855"/>
    </location>
</feature>
<dbReference type="CDD" id="cd21936">
    <property type="entry name" value="ZIP_TSC22D"/>
    <property type="match status" value="1"/>
</dbReference>
<protein>
    <submittedName>
        <fullName evidence="10">CLUMA_CG000095, isoform A</fullName>
    </submittedName>
</protein>
<evidence type="ECO:0000256" key="6">
    <source>
        <dbReference type="ARBA" id="ARBA00023163"/>
    </source>
</evidence>
<dbReference type="GO" id="GO:0008284">
    <property type="term" value="P:positive regulation of cell population proliferation"/>
    <property type="evidence" value="ECO:0007669"/>
    <property type="project" value="TreeGrafter"/>
</dbReference>
<dbReference type="PANTHER" id="PTHR46745">
    <property type="entry name" value="TSC22 DOMAIN FAMILY PROTEIN 1"/>
    <property type="match status" value="1"/>
</dbReference>
<feature type="compositionally biased region" description="Low complexity" evidence="9">
    <location>
        <begin position="52"/>
        <end position="64"/>
    </location>
</feature>
<proteinExistence type="inferred from homology"/>
<feature type="region of interest" description="Disordered" evidence="9">
    <location>
        <begin position="841"/>
        <end position="867"/>
    </location>
</feature>
<feature type="compositionally biased region" description="Polar residues" evidence="9">
    <location>
        <begin position="271"/>
        <end position="286"/>
    </location>
</feature>
<dbReference type="InterPro" id="IPR000580">
    <property type="entry name" value="TSC22/Bun"/>
</dbReference>
<dbReference type="GO" id="GO:0043066">
    <property type="term" value="P:negative regulation of apoptotic process"/>
    <property type="evidence" value="ECO:0007669"/>
    <property type="project" value="TreeGrafter"/>
</dbReference>
<comment type="similarity">
    <text evidence="3">Belongs to the TSC-22/Dip/Bun family.</text>
</comment>
<evidence type="ECO:0000313" key="11">
    <source>
        <dbReference type="Proteomes" id="UP000183832"/>
    </source>
</evidence>
<accession>A0A1J1HEC9</accession>
<feature type="compositionally biased region" description="Polar residues" evidence="9">
    <location>
        <begin position="428"/>
        <end position="448"/>
    </location>
</feature>
<feature type="region of interest" description="Disordered" evidence="9">
    <location>
        <begin position="1"/>
        <end position="64"/>
    </location>
</feature>
<dbReference type="PANTHER" id="PTHR46745:SF1">
    <property type="entry name" value="TSC22 DOMAIN FAMILY PROTEIN 1"/>
    <property type="match status" value="1"/>
</dbReference>
<feature type="compositionally biased region" description="Basic and acidic residues" evidence="9">
    <location>
        <begin position="26"/>
        <end position="44"/>
    </location>
</feature>
<evidence type="ECO:0000256" key="5">
    <source>
        <dbReference type="ARBA" id="ARBA00023015"/>
    </source>
</evidence>
<evidence type="ECO:0000256" key="7">
    <source>
        <dbReference type="ARBA" id="ARBA00023242"/>
    </source>
</evidence>
<feature type="region of interest" description="Disordered" evidence="9">
    <location>
        <begin position="603"/>
        <end position="624"/>
    </location>
</feature>
<dbReference type="EMBL" id="CVRI01000001">
    <property type="protein sequence ID" value="CRK86311.1"/>
    <property type="molecule type" value="Genomic_DNA"/>
</dbReference>
<keyword evidence="8" id="KW-0175">Coiled coil</keyword>
<keyword evidence="7" id="KW-0539">Nucleus</keyword>
<evidence type="ECO:0000256" key="8">
    <source>
        <dbReference type="SAM" id="Coils"/>
    </source>
</evidence>
<dbReference type="FunFam" id="1.20.5.490:FF:000002">
    <property type="entry name" value="TSC22 domain family, member 1"/>
    <property type="match status" value="1"/>
</dbReference>
<sequence length="867" mass="94869">MASRQNSSQMLNNQSSSSNSTNSTNAKEKTGHAKSDTKNKHDKNSSSTPGHIPMSTNSIINSMNNMSKRKGTSFQITSVSVSSGNNQQQQQQNQQQQRNSSENNNGDDSADDLDESHTDDNISRITDYETPSFSEDTFSREDVFFTQPNAFGTAPVIPTSSQYGLAIVGPDLGGNGSNLTDVHVSVTDAGINIMGQIPNKQDVDHKNERFKVVKIESTEPFKRGRWMLASIPTHNEHQTVVQNQAQTMPRSQLEQLITQENSITQQSSLSNAINVNDSPPNHTENTSSSSSSDTLPRQASHINQANVGSSIQANQLTTDNNSFAMNHPHHAHSMTPDMIQRSLHQETQQQQIQQQGVTLPTNILMQNLGIDQQQQPQSQQQQPEQQSQSINASSNINNNLPPTLVSPMSSKTDNNNLVDQQQQQSQQDLTMTSHVASELSSNSNNTTAIGDDGQSLNEDSERNITMTLNVKYNKNAKRTAYLPYQKVKIASSGESKRKLDEVSESNYSNRSLNGMKSSMKFFENVPRDIFTNLLKTDFLNLDEKQLESEMNTEKSNLMLFDQFSKSTTSAAVKSHTESSSSGLSVAGLSINLSSLGPLYSTIRSRNKESNSSNRVSRAASPAPGNSADTFKMNATALNCCSNNYLTKIVHTNESGLTESANRKDEMPSALPMIKPEFFLNDRSLVAVYCFIKNFIGMKTDMMAVHQIHSVGGKKDILRDVVIKYIDHFYPDASGTSAVAIDNKIEQAMDLVKSHLMFAVREEVEVLKEKIAELMDRINQLEVENTILKANASQETLSQLSTAATTASTQSTIQTSPAQPQSSPALSKINIDVSVLQAANAAAAASPSSQTSQQPSTTPPTQNPTATS</sequence>
<dbReference type="AlphaFoldDB" id="A0A1J1HEC9"/>
<dbReference type="GO" id="GO:0006357">
    <property type="term" value="P:regulation of transcription by RNA polymerase II"/>
    <property type="evidence" value="ECO:0007669"/>
    <property type="project" value="InterPro"/>
</dbReference>
<evidence type="ECO:0000256" key="2">
    <source>
        <dbReference type="ARBA" id="ARBA00004496"/>
    </source>
</evidence>
<dbReference type="PROSITE" id="PS01289">
    <property type="entry name" value="TSC22"/>
    <property type="match status" value="1"/>
</dbReference>
<evidence type="ECO:0000256" key="9">
    <source>
        <dbReference type="SAM" id="MobiDB-lite"/>
    </source>
</evidence>
<reference evidence="10 11" key="1">
    <citation type="submission" date="2015-04" db="EMBL/GenBank/DDBJ databases">
        <authorList>
            <person name="Syromyatnikov M.Y."/>
            <person name="Popov V.N."/>
        </authorList>
    </citation>
    <scope>NUCLEOTIDE SEQUENCE [LARGE SCALE GENOMIC DNA]</scope>
</reference>
<dbReference type="GO" id="GO:0005829">
    <property type="term" value="C:cytosol"/>
    <property type="evidence" value="ECO:0007669"/>
    <property type="project" value="TreeGrafter"/>
</dbReference>
<organism evidence="10 11">
    <name type="scientific">Clunio marinus</name>
    <dbReference type="NCBI Taxonomy" id="568069"/>
    <lineage>
        <taxon>Eukaryota</taxon>
        <taxon>Metazoa</taxon>
        <taxon>Ecdysozoa</taxon>
        <taxon>Arthropoda</taxon>
        <taxon>Hexapoda</taxon>
        <taxon>Insecta</taxon>
        <taxon>Pterygota</taxon>
        <taxon>Neoptera</taxon>
        <taxon>Endopterygota</taxon>
        <taxon>Diptera</taxon>
        <taxon>Nematocera</taxon>
        <taxon>Chironomoidea</taxon>
        <taxon>Chironomidae</taxon>
        <taxon>Clunio</taxon>
    </lineage>
</organism>
<dbReference type="Proteomes" id="UP000183832">
    <property type="component" value="Unassembled WGS sequence"/>
</dbReference>
<feature type="compositionally biased region" description="Low complexity" evidence="9">
    <location>
        <begin position="1"/>
        <end position="25"/>
    </location>
</feature>
<feature type="region of interest" description="Disordered" evidence="9">
    <location>
        <begin position="79"/>
        <end position="133"/>
    </location>
</feature>